<dbReference type="InterPro" id="IPR036249">
    <property type="entry name" value="Thioredoxin-like_sf"/>
</dbReference>
<dbReference type="InterPro" id="IPR040079">
    <property type="entry name" value="Glutathione_S-Trfase"/>
</dbReference>
<dbReference type="PANTHER" id="PTHR44051">
    <property type="entry name" value="GLUTATHIONE S-TRANSFERASE-RELATED"/>
    <property type="match status" value="1"/>
</dbReference>
<dbReference type="Gene3D" id="3.40.30.10">
    <property type="entry name" value="Glutaredoxin"/>
    <property type="match status" value="1"/>
</dbReference>
<dbReference type="Gene3D" id="1.20.1050.10">
    <property type="match status" value="1"/>
</dbReference>
<evidence type="ECO:0000313" key="3">
    <source>
        <dbReference type="EMBL" id="MBB3872532.1"/>
    </source>
</evidence>
<dbReference type="Proteomes" id="UP000532936">
    <property type="component" value="Unassembled WGS sequence"/>
</dbReference>
<keyword evidence="3" id="KW-0808">Transferase</keyword>
<name>A0A7W6F0K0_9CAUL</name>
<dbReference type="SFLD" id="SFLDG01150">
    <property type="entry name" value="Main.1:_Beta-like"/>
    <property type="match status" value="1"/>
</dbReference>
<dbReference type="PROSITE" id="PS50405">
    <property type="entry name" value="GST_CTER"/>
    <property type="match status" value="1"/>
</dbReference>
<dbReference type="EMBL" id="JACIDA010000002">
    <property type="protein sequence ID" value="MBB3872532.1"/>
    <property type="molecule type" value="Genomic_DNA"/>
</dbReference>
<dbReference type="RefSeq" id="WP_183196737.1">
    <property type="nucleotide sequence ID" value="NZ_JACIDA010000002.1"/>
</dbReference>
<dbReference type="Pfam" id="PF14497">
    <property type="entry name" value="GST_C_3"/>
    <property type="match status" value="1"/>
</dbReference>
<dbReference type="Pfam" id="PF02798">
    <property type="entry name" value="GST_N"/>
    <property type="match status" value="1"/>
</dbReference>
<accession>A0A7W6F0K0</accession>
<dbReference type="SFLD" id="SFLDG00358">
    <property type="entry name" value="Main_(cytGST)"/>
    <property type="match status" value="1"/>
</dbReference>
<dbReference type="InterPro" id="IPR004045">
    <property type="entry name" value="Glutathione_S-Trfase_N"/>
</dbReference>
<feature type="domain" description="GST N-terminal" evidence="1">
    <location>
        <begin position="1"/>
        <end position="80"/>
    </location>
</feature>
<dbReference type="SUPFAM" id="SSF52833">
    <property type="entry name" value="Thioredoxin-like"/>
    <property type="match status" value="1"/>
</dbReference>
<dbReference type="EC" id="2.5.1.18" evidence="3"/>
<dbReference type="CDD" id="cd03057">
    <property type="entry name" value="GST_N_Beta"/>
    <property type="match status" value="1"/>
</dbReference>
<proteinExistence type="predicted"/>
<comment type="caution">
    <text evidence="3">The sequence shown here is derived from an EMBL/GenBank/DDBJ whole genome shotgun (WGS) entry which is preliminary data.</text>
</comment>
<dbReference type="CDD" id="cd03188">
    <property type="entry name" value="GST_C_Beta"/>
    <property type="match status" value="1"/>
</dbReference>
<dbReference type="PROSITE" id="PS50404">
    <property type="entry name" value="GST_NTER"/>
    <property type="match status" value="1"/>
</dbReference>
<dbReference type="SUPFAM" id="SSF47616">
    <property type="entry name" value="GST C-terminal domain-like"/>
    <property type="match status" value="1"/>
</dbReference>
<protein>
    <submittedName>
        <fullName evidence="3">Glutathione S-transferase</fullName>
        <ecNumber evidence="3">2.5.1.18</ecNumber>
    </submittedName>
</protein>
<dbReference type="GO" id="GO:0004364">
    <property type="term" value="F:glutathione transferase activity"/>
    <property type="evidence" value="ECO:0007669"/>
    <property type="project" value="UniProtKB-EC"/>
</dbReference>
<dbReference type="AlphaFoldDB" id="A0A7W6F0K0"/>
<dbReference type="PANTHER" id="PTHR44051:SF8">
    <property type="entry name" value="GLUTATHIONE S-TRANSFERASE GSTA"/>
    <property type="match status" value="1"/>
</dbReference>
<dbReference type="InterPro" id="IPR010987">
    <property type="entry name" value="Glutathione-S-Trfase_C-like"/>
</dbReference>
<evidence type="ECO:0000259" key="1">
    <source>
        <dbReference type="PROSITE" id="PS50404"/>
    </source>
</evidence>
<dbReference type="SFLD" id="SFLDS00019">
    <property type="entry name" value="Glutathione_Transferase_(cytos"/>
    <property type="match status" value="1"/>
</dbReference>
<reference evidence="3 4" key="1">
    <citation type="submission" date="2020-08" db="EMBL/GenBank/DDBJ databases">
        <title>Genomic Encyclopedia of Type Strains, Phase IV (KMG-IV): sequencing the most valuable type-strain genomes for metagenomic binning, comparative biology and taxonomic classification.</title>
        <authorList>
            <person name="Goeker M."/>
        </authorList>
    </citation>
    <scope>NUCLEOTIDE SEQUENCE [LARGE SCALE GENOMIC DNA]</scope>
    <source>
        <strain evidence="3 4">DSM 14878</strain>
    </source>
</reference>
<evidence type="ECO:0000313" key="4">
    <source>
        <dbReference type="Proteomes" id="UP000532936"/>
    </source>
</evidence>
<feature type="domain" description="GST C-terminal" evidence="2">
    <location>
        <begin position="85"/>
        <end position="211"/>
    </location>
</feature>
<dbReference type="InterPro" id="IPR004046">
    <property type="entry name" value="GST_C"/>
</dbReference>
<organism evidence="3 4">
    <name type="scientific">Brevundimonas mediterranea</name>
    <dbReference type="NCBI Taxonomy" id="74329"/>
    <lineage>
        <taxon>Bacteria</taxon>
        <taxon>Pseudomonadati</taxon>
        <taxon>Pseudomonadota</taxon>
        <taxon>Alphaproteobacteria</taxon>
        <taxon>Caulobacterales</taxon>
        <taxon>Caulobacteraceae</taxon>
        <taxon>Brevundimonas</taxon>
    </lineage>
</organism>
<sequence>MLTLYTAPGTCSRASHIALEESGLDFEIRLTDLANGDQRRPEFLAMNPKGRVPALTTDQGVLTESPAILAYIAALAPKAMLAPVEPFAFARMQAFNLYLASTVHVAHAHGRRPSRWSDDAAAQASMAAKVTQNMRDCFALIEDGLAQNGDSDWVMGGAYSVADPYLFTLSGWLESDGVDMAEFPRVLAHYERMSRRPAVVRALQAEGATSI</sequence>
<dbReference type="InterPro" id="IPR036282">
    <property type="entry name" value="Glutathione-S-Trfase_C_sf"/>
</dbReference>
<evidence type="ECO:0000259" key="2">
    <source>
        <dbReference type="PROSITE" id="PS50405"/>
    </source>
</evidence>
<gene>
    <name evidence="3" type="ORF">GGR11_002085</name>
</gene>